<dbReference type="HOGENOM" id="CLU_1682813_0_0_14"/>
<feature type="transmembrane region" description="Helical" evidence="1">
    <location>
        <begin position="126"/>
        <end position="146"/>
    </location>
</feature>
<keyword evidence="1" id="KW-0472">Membrane</keyword>
<dbReference type="KEGG" id="abra:BN85300550"/>
<dbReference type="Proteomes" id="UP000032737">
    <property type="component" value="Chromosome"/>
</dbReference>
<reference evidence="2 3" key="1">
    <citation type="journal article" date="2013" name="J. Mol. Microbiol. Biotechnol.">
        <title>Analysis of the Complete Genomes of Acholeplasma brassicae , A. palmae and A. laidlawii and Their Comparison to the Obligate Parasites from ' Candidatus Phytoplasma'.</title>
        <authorList>
            <person name="Kube M."/>
            <person name="Siewert C."/>
            <person name="Migdoll A.M."/>
            <person name="Duduk B."/>
            <person name="Holz S."/>
            <person name="Rabus R."/>
            <person name="Seemuller E."/>
            <person name="Mitrovic J."/>
            <person name="Muller I."/>
            <person name="Buttner C."/>
            <person name="Reinhardt R."/>
        </authorList>
    </citation>
    <scope>NUCLEOTIDE SEQUENCE [LARGE SCALE GENOMIC DNA]</scope>
    <source>
        <strain evidence="3">0502</strain>
    </source>
</reference>
<protein>
    <submittedName>
        <fullName evidence="2">Uncharacterized protein</fullName>
    </submittedName>
</protein>
<name>U4KM62_9MOLU</name>
<evidence type="ECO:0000256" key="1">
    <source>
        <dbReference type="SAM" id="Phobius"/>
    </source>
</evidence>
<feature type="transmembrane region" description="Helical" evidence="1">
    <location>
        <begin position="60"/>
        <end position="82"/>
    </location>
</feature>
<keyword evidence="1" id="KW-0812">Transmembrane</keyword>
<keyword evidence="3" id="KW-1185">Reference proteome</keyword>
<dbReference type="EMBL" id="FO681348">
    <property type="protein sequence ID" value="CCV65076.1"/>
    <property type="molecule type" value="Genomic_DNA"/>
</dbReference>
<feature type="transmembrane region" description="Helical" evidence="1">
    <location>
        <begin position="94"/>
        <end position="114"/>
    </location>
</feature>
<keyword evidence="1" id="KW-1133">Transmembrane helix</keyword>
<dbReference type="STRING" id="61635.BN85300550"/>
<evidence type="ECO:0000313" key="2">
    <source>
        <dbReference type="EMBL" id="CCV65076.1"/>
    </source>
</evidence>
<proteinExistence type="predicted"/>
<organism evidence="2 3">
    <name type="scientific">Acholeplasma brassicae</name>
    <dbReference type="NCBI Taxonomy" id="61635"/>
    <lineage>
        <taxon>Bacteria</taxon>
        <taxon>Bacillati</taxon>
        <taxon>Mycoplasmatota</taxon>
        <taxon>Mollicutes</taxon>
        <taxon>Acholeplasmatales</taxon>
        <taxon>Acholeplasmataceae</taxon>
        <taxon>Acholeplasma</taxon>
    </lineage>
</organism>
<dbReference type="RefSeq" id="WP_030003950.1">
    <property type="nucleotide sequence ID" value="NC_022549.1"/>
</dbReference>
<sequence length="156" mass="17908">MKLNYKYLIVYFSILLVLMLLILPYYQAYVNDAKALLERYQTSNDTNFLNEANRLKTNGYLLLNFYSSLIVSLAATIYLVVLDKVVKIKVSYRYFSYYLILSTLIFLVVLLSLLDQSNAPKLNAFIGQYISPFLQLVSVYVISIATSTKVTVKPVK</sequence>
<gene>
    <name evidence="2" type="ORF">BN85300550</name>
</gene>
<evidence type="ECO:0000313" key="3">
    <source>
        <dbReference type="Proteomes" id="UP000032737"/>
    </source>
</evidence>
<accession>U4KM62</accession>
<feature type="transmembrane region" description="Helical" evidence="1">
    <location>
        <begin position="7"/>
        <end position="26"/>
    </location>
</feature>
<dbReference type="AlphaFoldDB" id="U4KM62"/>